<sequence length="100" mass="11928">MYRDGRRENVDWLARCVVGVMKMFSNLSYVNNRLKSRGVAFLSSYMVDSFIVWSFESENLKEGFINNKFLWDDCFTSMTRWCEAFVPQVLQCLLQAFRRK</sequence>
<name>A0AAD9XMV6_9ROSI</name>
<comment type="caution">
    <text evidence="1">The sequence shown here is derived from an EMBL/GenBank/DDBJ whole genome shotgun (WGS) entry which is preliminary data.</text>
</comment>
<dbReference type="EMBL" id="JANJYI010000001">
    <property type="protein sequence ID" value="KAK2662135.1"/>
    <property type="molecule type" value="Genomic_DNA"/>
</dbReference>
<proteinExistence type="predicted"/>
<accession>A0AAD9XMV6</accession>
<dbReference type="AlphaFoldDB" id="A0AAD9XMV6"/>
<protein>
    <submittedName>
        <fullName evidence="1">Uncharacterized protein</fullName>
    </submittedName>
</protein>
<reference evidence="1" key="1">
    <citation type="journal article" date="2023" name="Plant J.">
        <title>Genome sequences and population genomics provide insights into the demographic history, inbreeding, and mutation load of two 'living fossil' tree species of Dipteronia.</title>
        <authorList>
            <person name="Feng Y."/>
            <person name="Comes H.P."/>
            <person name="Chen J."/>
            <person name="Zhu S."/>
            <person name="Lu R."/>
            <person name="Zhang X."/>
            <person name="Li P."/>
            <person name="Qiu J."/>
            <person name="Olsen K.M."/>
            <person name="Qiu Y."/>
        </authorList>
    </citation>
    <scope>NUCLEOTIDE SEQUENCE</scope>
    <source>
        <strain evidence="1">KIB01</strain>
    </source>
</reference>
<evidence type="ECO:0000313" key="1">
    <source>
        <dbReference type="EMBL" id="KAK2662135.1"/>
    </source>
</evidence>
<organism evidence="1 2">
    <name type="scientific">Dipteronia dyeriana</name>
    <dbReference type="NCBI Taxonomy" id="168575"/>
    <lineage>
        <taxon>Eukaryota</taxon>
        <taxon>Viridiplantae</taxon>
        <taxon>Streptophyta</taxon>
        <taxon>Embryophyta</taxon>
        <taxon>Tracheophyta</taxon>
        <taxon>Spermatophyta</taxon>
        <taxon>Magnoliopsida</taxon>
        <taxon>eudicotyledons</taxon>
        <taxon>Gunneridae</taxon>
        <taxon>Pentapetalae</taxon>
        <taxon>rosids</taxon>
        <taxon>malvids</taxon>
        <taxon>Sapindales</taxon>
        <taxon>Sapindaceae</taxon>
        <taxon>Hippocastanoideae</taxon>
        <taxon>Acereae</taxon>
        <taxon>Dipteronia</taxon>
    </lineage>
</organism>
<dbReference type="Proteomes" id="UP001280121">
    <property type="component" value="Unassembled WGS sequence"/>
</dbReference>
<evidence type="ECO:0000313" key="2">
    <source>
        <dbReference type="Proteomes" id="UP001280121"/>
    </source>
</evidence>
<keyword evidence="2" id="KW-1185">Reference proteome</keyword>
<gene>
    <name evidence="1" type="ORF">Ddye_000709</name>
</gene>